<sequence>MPRKNEFGAADDEATHPDSMRAALAEFVSTFVFVFAGECSVLALDKVYKETGGAELASGLVAVALAHALALFSAVASSTNISGGHVNPAVTFGSLVGGNWADDWIYWVGPFLGGGLAALIYEYIVIPTEPAPHHAHQHHQPLPPED</sequence>
<dbReference type="Proteomes" id="UP001151529">
    <property type="component" value="Chromosome 17"/>
</dbReference>
<evidence type="ECO:0000256" key="3">
    <source>
        <dbReference type="ARBA" id="ARBA00022554"/>
    </source>
</evidence>
<dbReference type="PANTHER" id="PTHR45665">
    <property type="entry name" value="AQUAPORIN-8"/>
    <property type="match status" value="1"/>
</dbReference>
<organism evidence="11 12">
    <name type="scientific">Salix viminalis</name>
    <name type="common">Common osier</name>
    <name type="synonym">Basket willow</name>
    <dbReference type="NCBI Taxonomy" id="40686"/>
    <lineage>
        <taxon>Eukaryota</taxon>
        <taxon>Viridiplantae</taxon>
        <taxon>Streptophyta</taxon>
        <taxon>Embryophyta</taxon>
        <taxon>Tracheophyta</taxon>
        <taxon>Spermatophyta</taxon>
        <taxon>Magnoliopsida</taxon>
        <taxon>eudicotyledons</taxon>
        <taxon>Gunneridae</taxon>
        <taxon>Pentapetalae</taxon>
        <taxon>rosids</taxon>
        <taxon>fabids</taxon>
        <taxon>Malpighiales</taxon>
        <taxon>Salicaceae</taxon>
        <taxon>Saliceae</taxon>
        <taxon>Salix</taxon>
    </lineage>
</organism>
<keyword evidence="4 9" id="KW-0812">Transmembrane</keyword>
<evidence type="ECO:0000256" key="5">
    <source>
        <dbReference type="ARBA" id="ARBA00022737"/>
    </source>
</evidence>
<protein>
    <recommendedName>
        <fullName evidence="13">Tonoplast intrinsic protein</fullName>
    </recommendedName>
</protein>
<reference evidence="11" key="2">
    <citation type="journal article" date="2023" name="Int. J. Mol. Sci.">
        <title>De Novo Assembly and Annotation of 11 Diverse Shrub Willow (Salix) Genomes Reveals Novel Gene Organization in Sex-Linked Regions.</title>
        <authorList>
            <person name="Hyden B."/>
            <person name="Feng K."/>
            <person name="Yates T.B."/>
            <person name="Jawdy S."/>
            <person name="Cereghino C."/>
            <person name="Smart L.B."/>
            <person name="Muchero W."/>
        </authorList>
    </citation>
    <scope>NUCLEOTIDE SEQUENCE [LARGE SCALE GENOMIC DNA]</scope>
    <source>
        <tissue evidence="11">Shoot tip</tissue>
    </source>
</reference>
<feature type="transmembrane region" description="Helical" evidence="10">
    <location>
        <begin position="20"/>
        <end position="44"/>
    </location>
</feature>
<evidence type="ECO:0000256" key="2">
    <source>
        <dbReference type="ARBA" id="ARBA00022448"/>
    </source>
</evidence>
<dbReference type="SUPFAM" id="SSF81338">
    <property type="entry name" value="Aquaporin-like"/>
    <property type="match status" value="2"/>
</dbReference>
<keyword evidence="6 10" id="KW-1133">Transmembrane helix</keyword>
<evidence type="ECO:0000256" key="6">
    <source>
        <dbReference type="ARBA" id="ARBA00022989"/>
    </source>
</evidence>
<dbReference type="InterPro" id="IPR000425">
    <property type="entry name" value="MIP"/>
</dbReference>
<feature type="transmembrane region" description="Helical" evidence="10">
    <location>
        <begin position="56"/>
        <end position="76"/>
    </location>
</feature>
<dbReference type="InterPro" id="IPR023271">
    <property type="entry name" value="Aquaporin-like"/>
</dbReference>
<gene>
    <name evidence="11" type="ORF">OIU85_007708</name>
</gene>
<dbReference type="InterPro" id="IPR022357">
    <property type="entry name" value="MIP_CS"/>
</dbReference>
<dbReference type="Pfam" id="PF00230">
    <property type="entry name" value="MIP"/>
    <property type="match status" value="1"/>
</dbReference>
<dbReference type="GO" id="GO:0005774">
    <property type="term" value="C:vacuolar membrane"/>
    <property type="evidence" value="ECO:0007669"/>
    <property type="project" value="UniProtKB-SubCell"/>
</dbReference>
<evidence type="ECO:0000256" key="8">
    <source>
        <dbReference type="ARBA" id="ARBA00038477"/>
    </source>
</evidence>
<evidence type="ECO:0000256" key="10">
    <source>
        <dbReference type="SAM" id="Phobius"/>
    </source>
</evidence>
<evidence type="ECO:0000313" key="11">
    <source>
        <dbReference type="EMBL" id="KAJ6684040.1"/>
    </source>
</evidence>
<name>A0A9Q0P9D5_SALVM</name>
<dbReference type="PRINTS" id="PR00783">
    <property type="entry name" value="MINTRINSICP"/>
</dbReference>
<dbReference type="Gene3D" id="1.20.1080.10">
    <property type="entry name" value="Glycerol uptake facilitator protein"/>
    <property type="match status" value="2"/>
</dbReference>
<dbReference type="PANTHER" id="PTHR45665:SF23">
    <property type="entry name" value="AQUAPORIN TIP3-2-RELATED"/>
    <property type="match status" value="1"/>
</dbReference>
<accession>A0A9Q0P9D5</accession>
<keyword evidence="2 9" id="KW-0813">Transport</keyword>
<dbReference type="AlphaFoldDB" id="A0A9Q0P9D5"/>
<keyword evidence="3" id="KW-0926">Vacuole</keyword>
<comment type="subcellular location">
    <subcellularLocation>
        <location evidence="1">Vacuole membrane</location>
        <topology evidence="1">Multi-pass membrane protein</topology>
    </subcellularLocation>
</comment>
<keyword evidence="5" id="KW-0677">Repeat</keyword>
<feature type="transmembrane region" description="Helical" evidence="10">
    <location>
        <begin position="104"/>
        <end position="124"/>
    </location>
</feature>
<keyword evidence="7 10" id="KW-0472">Membrane</keyword>
<evidence type="ECO:0000256" key="4">
    <source>
        <dbReference type="ARBA" id="ARBA00022692"/>
    </source>
</evidence>
<evidence type="ECO:0000313" key="12">
    <source>
        <dbReference type="Proteomes" id="UP001151529"/>
    </source>
</evidence>
<proteinExistence type="inferred from homology"/>
<evidence type="ECO:0000256" key="7">
    <source>
        <dbReference type="ARBA" id="ARBA00023136"/>
    </source>
</evidence>
<comment type="similarity">
    <text evidence="8">Belongs to the MIP/aquaporin (TC 1.A.8) family. TIP (TC 1.A.8.10) subfamily.</text>
</comment>
<evidence type="ECO:0000256" key="1">
    <source>
        <dbReference type="ARBA" id="ARBA00004128"/>
    </source>
</evidence>
<dbReference type="InterPro" id="IPR034294">
    <property type="entry name" value="Aquaporin_transptr"/>
</dbReference>
<comment type="caution">
    <text evidence="11">The sequence shown here is derived from an EMBL/GenBank/DDBJ whole genome shotgun (WGS) entry which is preliminary data.</text>
</comment>
<reference evidence="11" key="1">
    <citation type="submission" date="2022-11" db="EMBL/GenBank/DDBJ databases">
        <authorList>
            <person name="Hyden B.L."/>
            <person name="Feng K."/>
            <person name="Yates T."/>
            <person name="Jawdy S."/>
            <person name="Smart L.B."/>
            <person name="Muchero W."/>
        </authorList>
    </citation>
    <scope>NUCLEOTIDE SEQUENCE</scope>
    <source>
        <tissue evidence="11">Shoot tip</tissue>
    </source>
</reference>
<dbReference type="GO" id="GO:0015250">
    <property type="term" value="F:water channel activity"/>
    <property type="evidence" value="ECO:0007669"/>
    <property type="project" value="TreeGrafter"/>
</dbReference>
<evidence type="ECO:0008006" key="13">
    <source>
        <dbReference type="Google" id="ProtNLM"/>
    </source>
</evidence>
<keyword evidence="12" id="KW-1185">Reference proteome</keyword>
<dbReference type="PROSITE" id="PS00221">
    <property type="entry name" value="MIP"/>
    <property type="match status" value="1"/>
</dbReference>
<dbReference type="OrthoDB" id="3222at2759"/>
<evidence type="ECO:0000256" key="9">
    <source>
        <dbReference type="RuleBase" id="RU000477"/>
    </source>
</evidence>
<dbReference type="EMBL" id="JAPFFL010000013">
    <property type="protein sequence ID" value="KAJ6684040.1"/>
    <property type="molecule type" value="Genomic_DNA"/>
</dbReference>